<comment type="caution">
    <text evidence="5">The sequence shown here is derived from an EMBL/GenBank/DDBJ whole genome shotgun (WGS) entry which is preliminary data.</text>
</comment>
<organism evidence="5 6">
    <name type="scientific">Streptomyces sedi</name>
    <dbReference type="NCBI Taxonomy" id="555059"/>
    <lineage>
        <taxon>Bacteria</taxon>
        <taxon>Bacillati</taxon>
        <taxon>Actinomycetota</taxon>
        <taxon>Actinomycetes</taxon>
        <taxon>Kitasatosporales</taxon>
        <taxon>Streptomycetaceae</taxon>
        <taxon>Streptomyces</taxon>
    </lineage>
</organism>
<dbReference type="InterPro" id="IPR029058">
    <property type="entry name" value="AB_hydrolase_fold"/>
</dbReference>
<feature type="domain" description="Phospholipase/carboxylesterase/thioesterase" evidence="4">
    <location>
        <begin position="83"/>
        <end position="269"/>
    </location>
</feature>
<evidence type="ECO:0000313" key="6">
    <source>
        <dbReference type="Proteomes" id="UP000311713"/>
    </source>
</evidence>
<dbReference type="InterPro" id="IPR003140">
    <property type="entry name" value="PLipase/COase/thioEstase"/>
</dbReference>
<dbReference type="SUPFAM" id="SSF53474">
    <property type="entry name" value="alpha/beta-Hydrolases"/>
    <property type="match status" value="1"/>
</dbReference>
<dbReference type="EMBL" id="VDGT01000004">
    <property type="protein sequence ID" value="TNM32245.1"/>
    <property type="molecule type" value="Genomic_DNA"/>
</dbReference>
<keyword evidence="2" id="KW-0378">Hydrolase</keyword>
<feature type="compositionally biased region" description="Basic and acidic residues" evidence="3">
    <location>
        <begin position="1"/>
        <end position="11"/>
    </location>
</feature>
<dbReference type="RefSeq" id="WP_139642083.1">
    <property type="nucleotide sequence ID" value="NZ_BAAAZS010000018.1"/>
</dbReference>
<dbReference type="AlphaFoldDB" id="A0A5C4V9K8"/>
<dbReference type="Gene3D" id="3.40.50.1820">
    <property type="entry name" value="alpha/beta hydrolase"/>
    <property type="match status" value="1"/>
</dbReference>
<evidence type="ECO:0000256" key="2">
    <source>
        <dbReference type="ARBA" id="ARBA00022801"/>
    </source>
</evidence>
<name>A0A5C4V9K8_9ACTN</name>
<dbReference type="Pfam" id="PF02230">
    <property type="entry name" value="Abhydrolase_2"/>
    <property type="match status" value="1"/>
</dbReference>
<feature type="region of interest" description="Disordered" evidence="3">
    <location>
        <begin position="397"/>
        <end position="420"/>
    </location>
</feature>
<dbReference type="Proteomes" id="UP000311713">
    <property type="component" value="Unassembled WGS sequence"/>
</dbReference>
<sequence length="420" mass="44428">MSGEPTPHEARGLGADGDPSALRARVDRAGLDANGVRRLLRAREGAPAPEPGTRLEPLTDVDGRTTDMAVHVPEGADPGTLGALVLLHGVGGSGPATLPRFTELARRANVAILAPTARAVRDRSNQLDLAGLFGNRFDAPSWDLRGADFPLAALRWARVTLGVDPDRCLFAGTSMGALATWNLAMRYGDRLCAAVPINGALSMWETFGTDRRKRALLPNVLTLPLFVVHGAEDTQIPPAFDRQSVATLRESGHPALRHVEVPGGGHALETLNLADGAAPLLGELADWLAGRRRPGPAARITHRALDDRHGRSRWVAVRGVAPGAVAEVRAERLAADAVRVTVTGAREVRLHLGSDLFAPGEVAVSVNGVAHTVEFRPSLDRLLASYRAEADPALLDEQTVTLPVPAAGDGPDASRTGEER</sequence>
<dbReference type="GO" id="GO:0016787">
    <property type="term" value="F:hydrolase activity"/>
    <property type="evidence" value="ECO:0007669"/>
    <property type="project" value="UniProtKB-KW"/>
</dbReference>
<evidence type="ECO:0000256" key="1">
    <source>
        <dbReference type="ARBA" id="ARBA00022729"/>
    </source>
</evidence>
<dbReference type="InterPro" id="IPR050955">
    <property type="entry name" value="Plant_Biomass_Hydrol_Est"/>
</dbReference>
<keyword evidence="1" id="KW-0732">Signal</keyword>
<dbReference type="PANTHER" id="PTHR43037">
    <property type="entry name" value="UNNAMED PRODUCT-RELATED"/>
    <property type="match status" value="1"/>
</dbReference>
<reference evidence="5 6" key="1">
    <citation type="submission" date="2019-06" db="EMBL/GenBank/DDBJ databases">
        <title>Draft genome of Streptomyces sedi sp. JCM16909.</title>
        <authorList>
            <person name="Klykleung N."/>
            <person name="Tanasupawat S."/>
            <person name="Kudo T."/>
            <person name="Yuki M."/>
            <person name="Ohkuma M."/>
        </authorList>
    </citation>
    <scope>NUCLEOTIDE SEQUENCE [LARGE SCALE GENOMIC DNA]</scope>
    <source>
        <strain evidence="5 6">JCM 16909</strain>
    </source>
</reference>
<keyword evidence="6" id="KW-1185">Reference proteome</keyword>
<evidence type="ECO:0000259" key="4">
    <source>
        <dbReference type="Pfam" id="PF02230"/>
    </source>
</evidence>
<evidence type="ECO:0000256" key="3">
    <source>
        <dbReference type="SAM" id="MobiDB-lite"/>
    </source>
</evidence>
<evidence type="ECO:0000313" key="5">
    <source>
        <dbReference type="EMBL" id="TNM32245.1"/>
    </source>
</evidence>
<protein>
    <recommendedName>
        <fullName evidence="4">Phospholipase/carboxylesterase/thioesterase domain-containing protein</fullName>
    </recommendedName>
</protein>
<proteinExistence type="predicted"/>
<dbReference type="OrthoDB" id="9764953at2"/>
<gene>
    <name evidence="5" type="ORF">FH715_07585</name>
</gene>
<feature type="region of interest" description="Disordered" evidence="3">
    <location>
        <begin position="1"/>
        <end position="21"/>
    </location>
</feature>
<accession>A0A5C4V9K8</accession>
<dbReference type="PANTHER" id="PTHR43037:SF5">
    <property type="entry name" value="FERULOYL ESTERASE"/>
    <property type="match status" value="1"/>
</dbReference>